<reference evidence="1 2" key="1">
    <citation type="submission" date="2018-11" db="EMBL/GenBank/DDBJ databases">
        <authorList>
            <consortium name="Pathogen Informatics"/>
        </authorList>
    </citation>
    <scope>NUCLEOTIDE SEQUENCE [LARGE SCALE GENOMIC DNA]</scope>
</reference>
<reference evidence="3" key="2">
    <citation type="submission" date="2019-09" db="UniProtKB">
        <authorList>
            <consortium name="WormBaseParasite"/>
        </authorList>
    </citation>
    <scope>IDENTIFICATION</scope>
</reference>
<evidence type="ECO:0000313" key="2">
    <source>
        <dbReference type="Proteomes" id="UP000050761"/>
    </source>
</evidence>
<dbReference type="EMBL" id="UZAH01031639">
    <property type="protein sequence ID" value="VDP16833.1"/>
    <property type="molecule type" value="Genomic_DNA"/>
</dbReference>
<dbReference type="WBParaSite" id="HPBE_0001981701-mRNA-1">
    <property type="protein sequence ID" value="HPBE_0001981701-mRNA-1"/>
    <property type="gene ID" value="HPBE_0001981701"/>
</dbReference>
<protein>
    <submittedName>
        <fullName evidence="1 3">Uncharacterized protein</fullName>
    </submittedName>
</protein>
<dbReference type="Proteomes" id="UP000050761">
    <property type="component" value="Unassembled WGS sequence"/>
</dbReference>
<evidence type="ECO:0000313" key="1">
    <source>
        <dbReference type="EMBL" id="VDP16833.1"/>
    </source>
</evidence>
<keyword evidence="2" id="KW-1185">Reference proteome</keyword>
<accession>A0A3P8F4M5</accession>
<dbReference type="AlphaFoldDB" id="A0A183GCC7"/>
<organism evidence="2 3">
    <name type="scientific">Heligmosomoides polygyrus</name>
    <name type="common">Parasitic roundworm</name>
    <dbReference type="NCBI Taxonomy" id="6339"/>
    <lineage>
        <taxon>Eukaryota</taxon>
        <taxon>Metazoa</taxon>
        <taxon>Ecdysozoa</taxon>
        <taxon>Nematoda</taxon>
        <taxon>Chromadorea</taxon>
        <taxon>Rhabditida</taxon>
        <taxon>Rhabditina</taxon>
        <taxon>Rhabditomorpha</taxon>
        <taxon>Strongyloidea</taxon>
        <taxon>Heligmosomidae</taxon>
        <taxon>Heligmosomoides</taxon>
    </lineage>
</organism>
<sequence>MGTADLKKLDDKWCKDASLPQKLSSIEEEYMKIWQAQVADLAIVKMDLSTTIAIIIIITIERTPTRRIAVMSLPCNFCGSLKRKELNEVLQSESRQLAADGTEVDAKNAQ</sequence>
<evidence type="ECO:0000313" key="3">
    <source>
        <dbReference type="WBParaSite" id="HPBE_0001981701-mRNA-1"/>
    </source>
</evidence>
<gene>
    <name evidence="1" type="ORF">HPBE_LOCUS19816</name>
</gene>
<name>A0A183GCC7_HELPZ</name>
<proteinExistence type="predicted"/>
<accession>A0A183GCC7</accession>